<accession>A0A1E5DZ16</accession>
<organism evidence="1 2">
    <name type="scientific">Vibrio rumoiensis 1S-45</name>
    <dbReference type="NCBI Taxonomy" id="1188252"/>
    <lineage>
        <taxon>Bacteria</taxon>
        <taxon>Pseudomonadati</taxon>
        <taxon>Pseudomonadota</taxon>
        <taxon>Gammaproteobacteria</taxon>
        <taxon>Vibrionales</taxon>
        <taxon>Vibrionaceae</taxon>
        <taxon>Vibrio</taxon>
    </lineage>
</organism>
<keyword evidence="2" id="KW-1185">Reference proteome</keyword>
<evidence type="ECO:0000313" key="2">
    <source>
        <dbReference type="Proteomes" id="UP000094070"/>
    </source>
</evidence>
<reference evidence="1 2" key="1">
    <citation type="journal article" date="2012" name="Science">
        <title>Ecological populations of bacteria act as socially cohesive units of antibiotic production and resistance.</title>
        <authorList>
            <person name="Cordero O.X."/>
            <person name="Wildschutte H."/>
            <person name="Kirkup B."/>
            <person name="Proehl S."/>
            <person name="Ngo L."/>
            <person name="Hussain F."/>
            <person name="Le Roux F."/>
            <person name="Mincer T."/>
            <person name="Polz M.F."/>
        </authorList>
    </citation>
    <scope>NUCLEOTIDE SEQUENCE [LARGE SCALE GENOMIC DNA]</scope>
    <source>
        <strain evidence="1 2">1S-45</strain>
    </source>
</reference>
<proteinExistence type="predicted"/>
<dbReference type="OrthoDB" id="5917937at2"/>
<dbReference type="PROSITE" id="PS51257">
    <property type="entry name" value="PROKAR_LIPOPROTEIN"/>
    <property type="match status" value="1"/>
</dbReference>
<name>A0A1E5DZ16_9VIBR</name>
<dbReference type="Proteomes" id="UP000094070">
    <property type="component" value="Unassembled WGS sequence"/>
</dbReference>
<dbReference type="Pfam" id="PF10973">
    <property type="entry name" value="DUF2799"/>
    <property type="match status" value="1"/>
</dbReference>
<dbReference type="InterPro" id="IPR021242">
    <property type="entry name" value="DUF2799"/>
</dbReference>
<dbReference type="STRING" id="1188252.A1QC_13035"/>
<protein>
    <recommendedName>
        <fullName evidence="3">DUF2799 domain-containing protein</fullName>
    </recommendedName>
</protein>
<dbReference type="EMBL" id="AJYK02000102">
    <property type="protein sequence ID" value="OEF22995.1"/>
    <property type="molecule type" value="Genomic_DNA"/>
</dbReference>
<dbReference type="AlphaFoldDB" id="A0A1E5DZ16"/>
<dbReference type="eggNOG" id="ENOG503234W">
    <property type="taxonomic scope" value="Bacteria"/>
</dbReference>
<evidence type="ECO:0000313" key="1">
    <source>
        <dbReference type="EMBL" id="OEF22995.1"/>
    </source>
</evidence>
<comment type="caution">
    <text evidence="1">The sequence shown here is derived from an EMBL/GenBank/DDBJ whole genome shotgun (WGS) entry which is preliminary data.</text>
</comment>
<gene>
    <name evidence="1" type="ORF">A1QC_13035</name>
</gene>
<dbReference type="RefSeq" id="WP_017026351.1">
    <property type="nucleotide sequence ID" value="NZ_AJYK02000102.1"/>
</dbReference>
<sequence length="118" mass="13343">MKHLLLSLTFFVLAGCASQNDLPKTNDASVWETYGKDQAAQGHIELTKEQLIEQKSDINNEAVQAYHQGYMVGQNQYCSQNPSALGRSGEYYRGICDDIDPYFRKRYLDSSSDHARGM</sequence>
<evidence type="ECO:0008006" key="3">
    <source>
        <dbReference type="Google" id="ProtNLM"/>
    </source>
</evidence>